<sequence>MLCVTKCCGSAEPSHFYSRASVARTGTPSCLHRSHRSRSRTPRVAGAPGTSPPRGLSAPPPRTDTGTQTPVPESLAPAPPHRPSIPVGCHQVLPDGRVALGAPAVPQPDAAALPVLNDTPYCSECNRYIIGVFVRIKDKNLHVECFKCSTCGTSLKNQGYYNLNGKLYCDIHAKLRWQSPHEHVFDTIAAAYHEQLQQWLLPFGSSIGSAYSPSLSPRSAPMSPARPVTAPAPAQTPFTPAPAYTPAPASAPAYAPAPAPAPAHAPFAPIEHLAPETHLYEPSSPEASRSPTPRMRSKSPAQGPPPNPLKAQAPRIKESTPQRHTDTNTLKKANLFEKISNEKSTNQFHDDQTPKIDVNLYDNSLYTLKPVKANGTNNVTPRNWNISDDVETVEEKTALSNNEEKQNDNDSDVVVKRRQKRNDRNADGRRDSHIIARPQSTMTSADVADGLLPVCHICDKTITRGPFITALGRIWCPEHFICVNATCRRPLQDIGFVEENGQLYCEFCFEQYIAPACDKCHAKIKGDCLNAIGKHFHPECFNCVYCGKLFGNNPFFLEDAKGFPFNHDKKEVVLIDIKHKSAKRTSKDRASSLREDDLFASHTPAKCKCIMYNSDTVYSTTTFRPVSPSPRTPPAPSSVSPQRTRKLETPLHFDGGLFSDIRSTEGKLLSKVTVDRVHCSSRHDVTDSPSVYESIGSHGAKDYVDDVVKTETITNEEVIKVKFTPVPLEFSSSPRLLTPSQFQIERPVPFIKDGFEDLQSYKIVNSICKEKLFESQDFSKSFDTLDMVEARAPSSLLNFMVDNQNLSKSFESLDIMEPVKRSPSPLANFLISEQLTKIDHYLQESLDACSGSDGEGRSTPARVPVLQVEGETLREVKDIQSKLREEMIQDSSKMYTTTSCQKEEPVREYNTQPSTTRVVSSMEEIKTKSKINSVKDKERGMLHLIYNMPIHYHAIILCFFLIVYNLIYQYIKENCHGKK</sequence>
<reference evidence="1 2" key="1">
    <citation type="journal article" date="2022" name="Genome Biol. Evol.">
        <title>The Spruce Budworm Genome: Reconstructing the Evolutionary History of Antifreeze Proteins.</title>
        <authorList>
            <person name="Beliveau C."/>
            <person name="Gagne P."/>
            <person name="Picq S."/>
            <person name="Vernygora O."/>
            <person name="Keeling C.I."/>
            <person name="Pinkney K."/>
            <person name="Doucet D."/>
            <person name="Wen F."/>
            <person name="Johnston J.S."/>
            <person name="Maaroufi H."/>
            <person name="Boyle B."/>
            <person name="Laroche J."/>
            <person name="Dewar K."/>
            <person name="Juretic N."/>
            <person name="Blackburn G."/>
            <person name="Nisole A."/>
            <person name="Brunet B."/>
            <person name="Brandao M."/>
            <person name="Lumley L."/>
            <person name="Duan J."/>
            <person name="Quan G."/>
            <person name="Lucarotti C.J."/>
            <person name="Roe A.D."/>
            <person name="Sperling F.A.H."/>
            <person name="Levesque R.C."/>
            <person name="Cusson M."/>
        </authorList>
    </citation>
    <scope>NUCLEOTIDE SEQUENCE [LARGE SCALE GENOMIC DNA]</scope>
    <source>
        <strain evidence="1">Glfc:IPQL:Cfum</strain>
    </source>
</reference>
<name>A0ACC0JX29_CHOFU</name>
<evidence type="ECO:0000313" key="1">
    <source>
        <dbReference type="EMBL" id="KAI8428581.1"/>
    </source>
</evidence>
<dbReference type="EMBL" id="CM046112">
    <property type="protein sequence ID" value="KAI8428581.1"/>
    <property type="molecule type" value="Genomic_DNA"/>
</dbReference>
<gene>
    <name evidence="1" type="ORF">MSG28_007328</name>
</gene>
<accession>A0ACC0JX29</accession>
<evidence type="ECO:0000313" key="2">
    <source>
        <dbReference type="Proteomes" id="UP001064048"/>
    </source>
</evidence>
<keyword evidence="2" id="KW-1185">Reference proteome</keyword>
<organism evidence="1 2">
    <name type="scientific">Choristoneura fumiferana</name>
    <name type="common">Spruce budworm moth</name>
    <name type="synonym">Archips fumiferana</name>
    <dbReference type="NCBI Taxonomy" id="7141"/>
    <lineage>
        <taxon>Eukaryota</taxon>
        <taxon>Metazoa</taxon>
        <taxon>Ecdysozoa</taxon>
        <taxon>Arthropoda</taxon>
        <taxon>Hexapoda</taxon>
        <taxon>Insecta</taxon>
        <taxon>Pterygota</taxon>
        <taxon>Neoptera</taxon>
        <taxon>Endopterygota</taxon>
        <taxon>Lepidoptera</taxon>
        <taxon>Glossata</taxon>
        <taxon>Ditrysia</taxon>
        <taxon>Tortricoidea</taxon>
        <taxon>Tortricidae</taxon>
        <taxon>Tortricinae</taxon>
        <taxon>Choristoneura</taxon>
    </lineage>
</organism>
<protein>
    <submittedName>
        <fullName evidence="1">Uncharacterized protein</fullName>
    </submittedName>
</protein>
<dbReference type="Proteomes" id="UP001064048">
    <property type="component" value="Chromosome 12"/>
</dbReference>
<comment type="caution">
    <text evidence="1">The sequence shown here is derived from an EMBL/GenBank/DDBJ whole genome shotgun (WGS) entry which is preliminary data.</text>
</comment>
<proteinExistence type="predicted"/>